<accession>A0A453G6Q2</accession>
<keyword evidence="6 9" id="KW-0418">Kinase</keyword>
<dbReference type="GO" id="GO:0004618">
    <property type="term" value="F:phosphoglycerate kinase activity"/>
    <property type="evidence" value="ECO:0007669"/>
    <property type="project" value="UniProtKB-EC"/>
</dbReference>
<dbReference type="Proteomes" id="UP000015105">
    <property type="component" value="Chromosome 3D"/>
</dbReference>
<dbReference type="EnsemblPlants" id="AET3Gv20902400.18">
    <property type="protein sequence ID" value="AET3Gv20902400.18"/>
    <property type="gene ID" value="AET3Gv20902400"/>
</dbReference>
<dbReference type="Pfam" id="PF00162">
    <property type="entry name" value="PGK"/>
    <property type="match status" value="1"/>
</dbReference>
<evidence type="ECO:0000256" key="3">
    <source>
        <dbReference type="ARBA" id="ARBA00013061"/>
    </source>
</evidence>
<dbReference type="PRINTS" id="PR00477">
    <property type="entry name" value="PHGLYCKINASE"/>
</dbReference>
<evidence type="ECO:0000256" key="9">
    <source>
        <dbReference type="RuleBase" id="RU000532"/>
    </source>
</evidence>
<reference evidence="11" key="4">
    <citation type="submission" date="2019-03" db="UniProtKB">
        <authorList>
            <consortium name="EnsemblPlants"/>
        </authorList>
    </citation>
    <scope>IDENTIFICATION</scope>
</reference>
<dbReference type="SUPFAM" id="SSF53748">
    <property type="entry name" value="Phosphoglycerate kinase"/>
    <property type="match status" value="1"/>
</dbReference>
<dbReference type="InterPro" id="IPR015824">
    <property type="entry name" value="Phosphoglycerate_kinase_N"/>
</dbReference>
<dbReference type="GO" id="GO:0006094">
    <property type="term" value="P:gluconeogenesis"/>
    <property type="evidence" value="ECO:0007669"/>
    <property type="project" value="TreeGrafter"/>
</dbReference>
<keyword evidence="12" id="KW-1185">Reference proteome</keyword>
<evidence type="ECO:0000256" key="2">
    <source>
        <dbReference type="ARBA" id="ARBA00008982"/>
    </source>
</evidence>
<keyword evidence="4 9" id="KW-0808">Transferase</keyword>
<protein>
    <recommendedName>
        <fullName evidence="3 9">Phosphoglycerate kinase</fullName>
        <ecNumber evidence="3 9">2.7.2.3</ecNumber>
    </recommendedName>
</protein>
<reference evidence="12" key="1">
    <citation type="journal article" date="2014" name="Science">
        <title>Ancient hybridizations among the ancestral genomes of bread wheat.</title>
        <authorList>
            <consortium name="International Wheat Genome Sequencing Consortium,"/>
            <person name="Marcussen T."/>
            <person name="Sandve S.R."/>
            <person name="Heier L."/>
            <person name="Spannagl M."/>
            <person name="Pfeifer M."/>
            <person name="Jakobsen K.S."/>
            <person name="Wulff B.B."/>
            <person name="Steuernagel B."/>
            <person name="Mayer K.F."/>
            <person name="Olsen O.A."/>
        </authorList>
    </citation>
    <scope>NUCLEOTIDE SEQUENCE [LARGE SCALE GENOMIC DNA]</scope>
    <source>
        <strain evidence="12">cv. AL8/78</strain>
    </source>
</reference>
<dbReference type="GO" id="GO:0006096">
    <property type="term" value="P:glycolytic process"/>
    <property type="evidence" value="ECO:0007669"/>
    <property type="project" value="InterPro"/>
</dbReference>
<dbReference type="AlphaFoldDB" id="A0A453G6Q2"/>
<sequence>MATKRSVGTLGDKDLRGKKVFLRADLNILLDDSQNITDDNCIRASVLSIKFLMAKGAKAILANHLVLRIIGKSVDYGFIPELDWPWHIFTNESWCRQQNSRFPVSFIFKHLS</sequence>
<evidence type="ECO:0000313" key="12">
    <source>
        <dbReference type="Proteomes" id="UP000015105"/>
    </source>
</evidence>
<proteinExistence type="inferred from homology"/>
<dbReference type="GO" id="GO:0043531">
    <property type="term" value="F:ADP binding"/>
    <property type="evidence" value="ECO:0007669"/>
    <property type="project" value="TreeGrafter"/>
</dbReference>
<evidence type="ECO:0000256" key="5">
    <source>
        <dbReference type="ARBA" id="ARBA00022741"/>
    </source>
</evidence>
<keyword evidence="5" id="KW-0547">Nucleotide-binding</keyword>
<evidence type="ECO:0000256" key="4">
    <source>
        <dbReference type="ARBA" id="ARBA00022679"/>
    </source>
</evidence>
<evidence type="ECO:0000256" key="1">
    <source>
        <dbReference type="ARBA" id="ARBA00001946"/>
    </source>
</evidence>
<comment type="subunit">
    <text evidence="10">Monomer.</text>
</comment>
<reference evidence="11" key="3">
    <citation type="journal article" date="2017" name="Nature">
        <title>Genome sequence of the progenitor of the wheat D genome Aegilops tauschii.</title>
        <authorList>
            <person name="Luo M.C."/>
            <person name="Gu Y.Q."/>
            <person name="Puiu D."/>
            <person name="Wang H."/>
            <person name="Twardziok S.O."/>
            <person name="Deal K.R."/>
            <person name="Huo N."/>
            <person name="Zhu T."/>
            <person name="Wang L."/>
            <person name="Wang Y."/>
            <person name="McGuire P.E."/>
            <person name="Liu S."/>
            <person name="Long H."/>
            <person name="Ramasamy R.K."/>
            <person name="Rodriguez J.C."/>
            <person name="Van S.L."/>
            <person name="Yuan L."/>
            <person name="Wang Z."/>
            <person name="Xia Z."/>
            <person name="Xiao L."/>
            <person name="Anderson O.D."/>
            <person name="Ouyang S."/>
            <person name="Liang Y."/>
            <person name="Zimin A.V."/>
            <person name="Pertea G."/>
            <person name="Qi P."/>
            <person name="Bennetzen J.L."/>
            <person name="Dai X."/>
            <person name="Dawson M.W."/>
            <person name="Muller H.G."/>
            <person name="Kugler K."/>
            <person name="Rivarola-Duarte L."/>
            <person name="Spannagl M."/>
            <person name="Mayer K.F.X."/>
            <person name="Lu F.H."/>
            <person name="Bevan M.W."/>
            <person name="Leroy P."/>
            <person name="Li P."/>
            <person name="You F.M."/>
            <person name="Sun Q."/>
            <person name="Liu Z."/>
            <person name="Lyons E."/>
            <person name="Wicker T."/>
            <person name="Salzberg S.L."/>
            <person name="Devos K.M."/>
            <person name="Dvorak J."/>
        </authorList>
    </citation>
    <scope>NUCLEOTIDE SEQUENCE [LARGE SCALE GENOMIC DNA]</scope>
    <source>
        <strain evidence="11">cv. AL8/78</strain>
    </source>
</reference>
<dbReference type="EC" id="2.7.2.3" evidence="3 9"/>
<comment type="similarity">
    <text evidence="2 9">Belongs to the phosphoglycerate kinase family.</text>
</comment>
<name>A0A453G6Q2_AEGTS</name>
<keyword evidence="8" id="KW-0460">Magnesium</keyword>
<dbReference type="InterPro" id="IPR036043">
    <property type="entry name" value="Phosphoglycerate_kinase_sf"/>
</dbReference>
<dbReference type="PANTHER" id="PTHR11406:SF27">
    <property type="entry name" value="PHOSPHOGLYCERATE KINASE 3, CYTOSOLIC"/>
    <property type="match status" value="1"/>
</dbReference>
<dbReference type="InterPro" id="IPR001576">
    <property type="entry name" value="Phosphoglycerate_kinase"/>
</dbReference>
<dbReference type="GO" id="GO:0005524">
    <property type="term" value="F:ATP binding"/>
    <property type="evidence" value="ECO:0007669"/>
    <property type="project" value="UniProtKB-KW"/>
</dbReference>
<dbReference type="GO" id="GO:0005829">
    <property type="term" value="C:cytosol"/>
    <property type="evidence" value="ECO:0007669"/>
    <property type="project" value="TreeGrafter"/>
</dbReference>
<reference evidence="12" key="2">
    <citation type="journal article" date="2017" name="Nat. Plants">
        <title>The Aegilops tauschii genome reveals multiple impacts of transposons.</title>
        <authorList>
            <person name="Zhao G."/>
            <person name="Zou C."/>
            <person name="Li K."/>
            <person name="Wang K."/>
            <person name="Li T."/>
            <person name="Gao L."/>
            <person name="Zhang X."/>
            <person name="Wang H."/>
            <person name="Yang Z."/>
            <person name="Liu X."/>
            <person name="Jiang W."/>
            <person name="Mao L."/>
            <person name="Kong X."/>
            <person name="Jiao Y."/>
            <person name="Jia J."/>
        </authorList>
    </citation>
    <scope>NUCLEOTIDE SEQUENCE [LARGE SCALE GENOMIC DNA]</scope>
    <source>
        <strain evidence="12">cv. AL8/78</strain>
    </source>
</reference>
<dbReference type="Gramene" id="AET3Gv20902400.18">
    <property type="protein sequence ID" value="AET3Gv20902400.18"/>
    <property type="gene ID" value="AET3Gv20902400"/>
</dbReference>
<comment type="catalytic activity">
    <reaction evidence="9">
        <text>(2R)-3-phosphoglycerate + ATP = (2R)-3-phospho-glyceroyl phosphate + ADP</text>
        <dbReference type="Rhea" id="RHEA:14801"/>
        <dbReference type="ChEBI" id="CHEBI:30616"/>
        <dbReference type="ChEBI" id="CHEBI:57604"/>
        <dbReference type="ChEBI" id="CHEBI:58272"/>
        <dbReference type="ChEBI" id="CHEBI:456216"/>
        <dbReference type="EC" id="2.7.2.3"/>
    </reaction>
</comment>
<evidence type="ECO:0000256" key="6">
    <source>
        <dbReference type="ARBA" id="ARBA00022777"/>
    </source>
</evidence>
<dbReference type="Gene3D" id="3.40.50.1260">
    <property type="entry name" value="Phosphoglycerate kinase, N-terminal domain"/>
    <property type="match status" value="1"/>
</dbReference>
<evidence type="ECO:0000313" key="11">
    <source>
        <dbReference type="EnsemblPlants" id="AET3Gv20902400.18"/>
    </source>
</evidence>
<organism evidence="11 12">
    <name type="scientific">Aegilops tauschii subsp. strangulata</name>
    <name type="common">Goatgrass</name>
    <dbReference type="NCBI Taxonomy" id="200361"/>
    <lineage>
        <taxon>Eukaryota</taxon>
        <taxon>Viridiplantae</taxon>
        <taxon>Streptophyta</taxon>
        <taxon>Embryophyta</taxon>
        <taxon>Tracheophyta</taxon>
        <taxon>Spermatophyta</taxon>
        <taxon>Magnoliopsida</taxon>
        <taxon>Liliopsida</taxon>
        <taxon>Poales</taxon>
        <taxon>Poaceae</taxon>
        <taxon>BOP clade</taxon>
        <taxon>Pooideae</taxon>
        <taxon>Triticodae</taxon>
        <taxon>Triticeae</taxon>
        <taxon>Triticinae</taxon>
        <taxon>Aegilops</taxon>
    </lineage>
</organism>
<keyword evidence="7" id="KW-0067">ATP-binding</keyword>
<evidence type="ECO:0000256" key="7">
    <source>
        <dbReference type="ARBA" id="ARBA00022840"/>
    </source>
</evidence>
<evidence type="ECO:0000256" key="8">
    <source>
        <dbReference type="ARBA" id="ARBA00022842"/>
    </source>
</evidence>
<reference evidence="11" key="5">
    <citation type="journal article" date="2021" name="G3 (Bethesda)">
        <title>Aegilops tauschii genome assembly Aet v5.0 features greater sequence contiguity and improved annotation.</title>
        <authorList>
            <person name="Wang L."/>
            <person name="Zhu T."/>
            <person name="Rodriguez J.C."/>
            <person name="Deal K.R."/>
            <person name="Dubcovsky J."/>
            <person name="McGuire P.E."/>
            <person name="Lux T."/>
            <person name="Spannagl M."/>
            <person name="Mayer K.F.X."/>
            <person name="Baldrich P."/>
            <person name="Meyers B.C."/>
            <person name="Huo N."/>
            <person name="Gu Y.Q."/>
            <person name="Zhou H."/>
            <person name="Devos K.M."/>
            <person name="Bennetzen J.L."/>
            <person name="Unver T."/>
            <person name="Budak H."/>
            <person name="Gulick P.J."/>
            <person name="Galiba G."/>
            <person name="Kalapos B."/>
            <person name="Nelson D.R."/>
            <person name="Li P."/>
            <person name="You F.M."/>
            <person name="Luo M.C."/>
            <person name="Dvorak J."/>
        </authorList>
    </citation>
    <scope>NUCLEOTIDE SEQUENCE [LARGE SCALE GENOMIC DNA]</scope>
    <source>
        <strain evidence="11">cv. AL8/78</strain>
    </source>
</reference>
<evidence type="ECO:0000256" key="10">
    <source>
        <dbReference type="RuleBase" id="RU000696"/>
    </source>
</evidence>
<dbReference type="PANTHER" id="PTHR11406">
    <property type="entry name" value="PHOSPHOGLYCERATE KINASE"/>
    <property type="match status" value="1"/>
</dbReference>
<comment type="cofactor">
    <cofactor evidence="1">
        <name>Mg(2+)</name>
        <dbReference type="ChEBI" id="CHEBI:18420"/>
    </cofactor>
</comment>